<feature type="non-terminal residue" evidence="1">
    <location>
        <position position="1"/>
    </location>
</feature>
<proteinExistence type="predicted"/>
<dbReference type="CTD" id="9950013"/>
<name>A0A1S0TKY1_LOALO</name>
<dbReference type="GeneID" id="9950013"/>
<dbReference type="InParanoid" id="A0A1S0TKY1"/>
<dbReference type="EMBL" id="JH712180">
    <property type="protein sequence ID" value="EFO15960.1"/>
    <property type="molecule type" value="Genomic_DNA"/>
</dbReference>
<dbReference type="RefSeq" id="XP_003148109.1">
    <property type="nucleotide sequence ID" value="XM_003148061.1"/>
</dbReference>
<gene>
    <name evidence="1" type="ORF">LOAG_12548</name>
</gene>
<protein>
    <submittedName>
        <fullName evidence="1">Uncharacterized protein</fullName>
    </submittedName>
</protein>
<dbReference type="AlphaFoldDB" id="A0A1S0TKY1"/>
<accession>A0A1S0TKY1</accession>
<sequence>TSRSRPSLIFAKSRSAPIKDYYPDLYKIELKRYKVRNSRFTTTQSRQHSS</sequence>
<dbReference type="KEGG" id="loa:LOAG_12548"/>
<reference evidence="1" key="1">
    <citation type="submission" date="2012-04" db="EMBL/GenBank/DDBJ databases">
        <title>The Genome Sequence of Loa loa.</title>
        <authorList>
            <consortium name="The Broad Institute Genome Sequencing Platform"/>
            <consortium name="Broad Institute Genome Sequencing Center for Infectious Disease"/>
            <person name="Nutman T.B."/>
            <person name="Fink D.L."/>
            <person name="Russ C."/>
            <person name="Young S."/>
            <person name="Zeng Q."/>
            <person name="Gargeya S."/>
            <person name="Alvarado L."/>
            <person name="Berlin A."/>
            <person name="Chapman S.B."/>
            <person name="Chen Z."/>
            <person name="Freedman E."/>
            <person name="Gellesch M."/>
            <person name="Goldberg J."/>
            <person name="Griggs A."/>
            <person name="Gujja S."/>
            <person name="Heilman E.R."/>
            <person name="Heiman D."/>
            <person name="Howarth C."/>
            <person name="Mehta T."/>
            <person name="Neiman D."/>
            <person name="Pearson M."/>
            <person name="Roberts A."/>
            <person name="Saif S."/>
            <person name="Shea T."/>
            <person name="Shenoy N."/>
            <person name="Sisk P."/>
            <person name="Stolte C."/>
            <person name="Sykes S."/>
            <person name="White J."/>
            <person name="Yandava C."/>
            <person name="Haas B."/>
            <person name="Henn M.R."/>
            <person name="Nusbaum C."/>
            <person name="Birren B."/>
        </authorList>
    </citation>
    <scope>NUCLEOTIDE SEQUENCE [LARGE SCALE GENOMIC DNA]</scope>
</reference>
<organism evidence="1">
    <name type="scientific">Loa loa</name>
    <name type="common">Eye worm</name>
    <name type="synonym">Filaria loa</name>
    <dbReference type="NCBI Taxonomy" id="7209"/>
    <lineage>
        <taxon>Eukaryota</taxon>
        <taxon>Metazoa</taxon>
        <taxon>Ecdysozoa</taxon>
        <taxon>Nematoda</taxon>
        <taxon>Chromadorea</taxon>
        <taxon>Rhabditida</taxon>
        <taxon>Spirurina</taxon>
        <taxon>Spiruromorpha</taxon>
        <taxon>Filarioidea</taxon>
        <taxon>Onchocercidae</taxon>
        <taxon>Loa</taxon>
    </lineage>
</organism>
<evidence type="ECO:0000313" key="1">
    <source>
        <dbReference type="EMBL" id="EFO15960.1"/>
    </source>
</evidence>